<dbReference type="EMBL" id="BGPR01001382">
    <property type="protein sequence ID" value="GBM52539.1"/>
    <property type="molecule type" value="Genomic_DNA"/>
</dbReference>
<dbReference type="GO" id="GO:0003676">
    <property type="term" value="F:nucleic acid binding"/>
    <property type="evidence" value="ECO:0007669"/>
    <property type="project" value="InterPro"/>
</dbReference>
<comment type="caution">
    <text evidence="2">The sequence shown here is derived from an EMBL/GenBank/DDBJ whole genome shotgun (WGS) entry which is preliminary data.</text>
</comment>
<dbReference type="Proteomes" id="UP000499080">
    <property type="component" value="Unassembled WGS sequence"/>
</dbReference>
<sequence>MEWCSSRAPDSGHTRPGNGERFPPPPEKCRLTKSRIKTLLIDSKGLIHHRFVSAATTVNAESYEGVLKCLLQSKRRVRPRLYQSGQWKLLHDNAHCDPREALPTFTQGDSS</sequence>
<name>A0A4Y2GIJ8_ARAVE</name>
<gene>
    <name evidence="2" type="ORF">AVEN_230569_1</name>
</gene>
<evidence type="ECO:0000313" key="2">
    <source>
        <dbReference type="EMBL" id="GBM52539.1"/>
    </source>
</evidence>
<evidence type="ECO:0000313" key="3">
    <source>
        <dbReference type="Proteomes" id="UP000499080"/>
    </source>
</evidence>
<evidence type="ECO:0000256" key="1">
    <source>
        <dbReference type="SAM" id="MobiDB-lite"/>
    </source>
</evidence>
<dbReference type="Gene3D" id="3.30.420.10">
    <property type="entry name" value="Ribonuclease H-like superfamily/Ribonuclease H"/>
    <property type="match status" value="1"/>
</dbReference>
<protein>
    <submittedName>
        <fullName evidence="2">Uncharacterized protein</fullName>
    </submittedName>
</protein>
<organism evidence="2 3">
    <name type="scientific">Araneus ventricosus</name>
    <name type="common">Orbweaver spider</name>
    <name type="synonym">Epeira ventricosa</name>
    <dbReference type="NCBI Taxonomy" id="182803"/>
    <lineage>
        <taxon>Eukaryota</taxon>
        <taxon>Metazoa</taxon>
        <taxon>Ecdysozoa</taxon>
        <taxon>Arthropoda</taxon>
        <taxon>Chelicerata</taxon>
        <taxon>Arachnida</taxon>
        <taxon>Araneae</taxon>
        <taxon>Araneomorphae</taxon>
        <taxon>Entelegynae</taxon>
        <taxon>Araneoidea</taxon>
        <taxon>Araneidae</taxon>
        <taxon>Araneus</taxon>
    </lineage>
</organism>
<keyword evidence="3" id="KW-1185">Reference proteome</keyword>
<proteinExistence type="predicted"/>
<dbReference type="OrthoDB" id="616263at2759"/>
<reference evidence="2 3" key="1">
    <citation type="journal article" date="2019" name="Sci. Rep.">
        <title>Orb-weaving spider Araneus ventricosus genome elucidates the spidroin gene catalogue.</title>
        <authorList>
            <person name="Kono N."/>
            <person name="Nakamura H."/>
            <person name="Ohtoshi R."/>
            <person name="Moran D.A.P."/>
            <person name="Shinohara A."/>
            <person name="Yoshida Y."/>
            <person name="Fujiwara M."/>
            <person name="Mori M."/>
            <person name="Tomita M."/>
            <person name="Arakawa K."/>
        </authorList>
    </citation>
    <scope>NUCLEOTIDE SEQUENCE [LARGE SCALE GENOMIC DNA]</scope>
</reference>
<accession>A0A4Y2GIJ8</accession>
<dbReference type="AlphaFoldDB" id="A0A4Y2GIJ8"/>
<dbReference type="InterPro" id="IPR036397">
    <property type="entry name" value="RNaseH_sf"/>
</dbReference>
<feature type="region of interest" description="Disordered" evidence="1">
    <location>
        <begin position="1"/>
        <end position="29"/>
    </location>
</feature>